<reference evidence="1 2" key="1">
    <citation type="submission" date="2016-06" db="EMBL/GenBank/DDBJ databases">
        <authorList>
            <person name="Kjaerup R.B."/>
            <person name="Dalgaard T.S."/>
            <person name="Juul-Madsen H.R."/>
        </authorList>
    </citation>
    <scope>NUCLEOTIDE SEQUENCE [LARGE SCALE GENOMIC DNA]</scope>
</reference>
<dbReference type="Proteomes" id="UP000215127">
    <property type="component" value="Chromosome 2"/>
</dbReference>
<evidence type="ECO:0000313" key="1">
    <source>
        <dbReference type="EMBL" id="SMQ47664.1"/>
    </source>
</evidence>
<dbReference type="AlphaFoldDB" id="A0A1X7RJR7"/>
<protein>
    <submittedName>
        <fullName evidence="1">Uncharacterized protein</fullName>
    </submittedName>
</protein>
<sequence length="69" mass="7708">MAFADLDPTRDIYGCVQAGKYEVQSPLGYCYGYGKYSGVTLYCDTQCWGEGHNCHPDLKKTPLIYAVCE</sequence>
<evidence type="ECO:0000313" key="2">
    <source>
        <dbReference type="Proteomes" id="UP000215127"/>
    </source>
</evidence>
<dbReference type="EMBL" id="LT853693">
    <property type="protein sequence ID" value="SMQ47664.1"/>
    <property type="molecule type" value="Genomic_DNA"/>
</dbReference>
<name>A0A1X7RJR7_ZYMT9</name>
<gene>
    <name evidence="1" type="ORF">ZT3D7_G2812</name>
</gene>
<keyword evidence="2" id="KW-1185">Reference proteome</keyword>
<organism evidence="1 2">
    <name type="scientific">Zymoseptoria tritici (strain ST99CH_3D7)</name>
    <dbReference type="NCBI Taxonomy" id="1276538"/>
    <lineage>
        <taxon>Eukaryota</taxon>
        <taxon>Fungi</taxon>
        <taxon>Dikarya</taxon>
        <taxon>Ascomycota</taxon>
        <taxon>Pezizomycotina</taxon>
        <taxon>Dothideomycetes</taxon>
        <taxon>Dothideomycetidae</taxon>
        <taxon>Mycosphaerellales</taxon>
        <taxon>Mycosphaerellaceae</taxon>
        <taxon>Zymoseptoria</taxon>
    </lineage>
</organism>
<proteinExistence type="predicted"/>
<accession>A0A1X7RJR7</accession>